<organism evidence="3 4">
    <name type="scientific">Mycena albidolilacea</name>
    <dbReference type="NCBI Taxonomy" id="1033008"/>
    <lineage>
        <taxon>Eukaryota</taxon>
        <taxon>Fungi</taxon>
        <taxon>Dikarya</taxon>
        <taxon>Basidiomycota</taxon>
        <taxon>Agaricomycotina</taxon>
        <taxon>Agaricomycetes</taxon>
        <taxon>Agaricomycetidae</taxon>
        <taxon>Agaricales</taxon>
        <taxon>Marasmiineae</taxon>
        <taxon>Mycenaceae</taxon>
        <taxon>Mycena</taxon>
    </lineage>
</organism>
<evidence type="ECO:0000256" key="1">
    <source>
        <dbReference type="SAM" id="MobiDB-lite"/>
    </source>
</evidence>
<protein>
    <submittedName>
        <fullName evidence="3">Uncharacterized protein</fullName>
    </submittedName>
</protein>
<evidence type="ECO:0000256" key="2">
    <source>
        <dbReference type="SAM" id="SignalP"/>
    </source>
</evidence>
<dbReference type="EMBL" id="JARIHO010000004">
    <property type="protein sequence ID" value="KAJ7362595.1"/>
    <property type="molecule type" value="Genomic_DNA"/>
</dbReference>
<dbReference type="Proteomes" id="UP001218218">
    <property type="component" value="Unassembled WGS sequence"/>
</dbReference>
<feature type="chain" id="PRO_5042217815" evidence="2">
    <location>
        <begin position="22"/>
        <end position="153"/>
    </location>
</feature>
<comment type="caution">
    <text evidence="3">The sequence shown here is derived from an EMBL/GenBank/DDBJ whole genome shotgun (WGS) entry which is preliminary data.</text>
</comment>
<feature type="signal peptide" evidence="2">
    <location>
        <begin position="1"/>
        <end position="21"/>
    </location>
</feature>
<evidence type="ECO:0000313" key="4">
    <source>
        <dbReference type="Proteomes" id="UP001218218"/>
    </source>
</evidence>
<gene>
    <name evidence="3" type="ORF">DFH08DRAFT_799619</name>
</gene>
<sequence length="153" mass="16402">MQFKIPSLTLALVALATQVTALALEERQTNCCIPPPYECILHPTQPSLACCPPYQCRPVVSGPDGQFVGVCPLIFLSSREEACLPFVLSAEVPPVIRNPSRGSQNGEEKGGVRLHTNGIQTYSPNLDGDRPTPSGSVEGKAHGFVIVKFGFEP</sequence>
<keyword evidence="4" id="KW-1185">Reference proteome</keyword>
<evidence type="ECO:0000313" key="3">
    <source>
        <dbReference type="EMBL" id="KAJ7362595.1"/>
    </source>
</evidence>
<accession>A0AAD7F2L7</accession>
<feature type="region of interest" description="Disordered" evidence="1">
    <location>
        <begin position="97"/>
        <end position="138"/>
    </location>
</feature>
<dbReference type="AlphaFoldDB" id="A0AAD7F2L7"/>
<keyword evidence="2" id="KW-0732">Signal</keyword>
<proteinExistence type="predicted"/>
<name>A0AAD7F2L7_9AGAR</name>
<reference evidence="3" key="1">
    <citation type="submission" date="2023-03" db="EMBL/GenBank/DDBJ databases">
        <title>Massive genome expansion in bonnet fungi (Mycena s.s.) driven by repeated elements and novel gene families across ecological guilds.</title>
        <authorList>
            <consortium name="Lawrence Berkeley National Laboratory"/>
            <person name="Harder C.B."/>
            <person name="Miyauchi S."/>
            <person name="Viragh M."/>
            <person name="Kuo A."/>
            <person name="Thoen E."/>
            <person name="Andreopoulos B."/>
            <person name="Lu D."/>
            <person name="Skrede I."/>
            <person name="Drula E."/>
            <person name="Henrissat B."/>
            <person name="Morin E."/>
            <person name="Kohler A."/>
            <person name="Barry K."/>
            <person name="LaButti K."/>
            <person name="Morin E."/>
            <person name="Salamov A."/>
            <person name="Lipzen A."/>
            <person name="Mereny Z."/>
            <person name="Hegedus B."/>
            <person name="Baldrian P."/>
            <person name="Stursova M."/>
            <person name="Weitz H."/>
            <person name="Taylor A."/>
            <person name="Grigoriev I.V."/>
            <person name="Nagy L.G."/>
            <person name="Martin F."/>
            <person name="Kauserud H."/>
        </authorList>
    </citation>
    <scope>NUCLEOTIDE SEQUENCE</scope>
    <source>
        <strain evidence="3">CBHHK002</strain>
    </source>
</reference>